<accession>A0ABV3CBV7</accession>
<comment type="caution">
    <text evidence="1">The sequence shown here is derived from an EMBL/GenBank/DDBJ whole genome shotgun (WGS) entry which is preliminary data.</text>
</comment>
<proteinExistence type="predicted"/>
<protein>
    <submittedName>
        <fullName evidence="1">DUF6000 family protein</fullName>
    </submittedName>
</protein>
<gene>
    <name evidence="1" type="ORF">AB0A88_17800</name>
</gene>
<name>A0ABV3CBV7_9ACTN</name>
<reference evidence="1 2" key="1">
    <citation type="submission" date="2024-06" db="EMBL/GenBank/DDBJ databases">
        <title>The Natural Products Discovery Center: Release of the First 8490 Sequenced Strains for Exploring Actinobacteria Biosynthetic Diversity.</title>
        <authorList>
            <person name="Kalkreuter E."/>
            <person name="Kautsar S.A."/>
            <person name="Yang D."/>
            <person name="Bader C.D."/>
            <person name="Teijaro C.N."/>
            <person name="Fluegel L."/>
            <person name="Davis C.M."/>
            <person name="Simpson J.R."/>
            <person name="Lauterbach L."/>
            <person name="Steele A.D."/>
            <person name="Gui C."/>
            <person name="Meng S."/>
            <person name="Li G."/>
            <person name="Viehrig K."/>
            <person name="Ye F."/>
            <person name="Su P."/>
            <person name="Kiefer A.F."/>
            <person name="Nichols A."/>
            <person name="Cepeda A.J."/>
            <person name="Yan W."/>
            <person name="Fan B."/>
            <person name="Jiang Y."/>
            <person name="Adhikari A."/>
            <person name="Zheng C.-J."/>
            <person name="Schuster L."/>
            <person name="Cowan T.M."/>
            <person name="Smanski M.J."/>
            <person name="Chevrette M.G."/>
            <person name="De Carvalho L.P.S."/>
            <person name="Shen B."/>
        </authorList>
    </citation>
    <scope>NUCLEOTIDE SEQUENCE [LARGE SCALE GENOMIC DNA]</scope>
    <source>
        <strain evidence="1 2">NPDC045974</strain>
    </source>
</reference>
<evidence type="ECO:0000313" key="2">
    <source>
        <dbReference type="Proteomes" id="UP001551329"/>
    </source>
</evidence>
<dbReference type="Pfam" id="PF19463">
    <property type="entry name" value="DUF6000"/>
    <property type="match status" value="1"/>
</dbReference>
<evidence type="ECO:0000313" key="1">
    <source>
        <dbReference type="EMBL" id="MEU7071978.1"/>
    </source>
</evidence>
<dbReference type="InterPro" id="IPR046042">
    <property type="entry name" value="DUF6000"/>
</dbReference>
<organism evidence="1 2">
    <name type="scientific">Streptomyces narbonensis</name>
    <dbReference type="NCBI Taxonomy" id="67333"/>
    <lineage>
        <taxon>Bacteria</taxon>
        <taxon>Bacillati</taxon>
        <taxon>Actinomycetota</taxon>
        <taxon>Actinomycetes</taxon>
        <taxon>Kitasatosporales</taxon>
        <taxon>Streptomycetaceae</taxon>
        <taxon>Streptomyces</taxon>
    </lineage>
</organism>
<sequence length="230" mass="25413">MSSSREVSGLAAHTAGAVGRVVLRDTRDSGHGRVVKRYVTPKVAGTPRYLELMSDGYLRPGRPPRRRFARRVVKDAAGITDAELEALLASEWRSRFTAAWLIGVDRRASFRERIGELLLASEVCYAGAAYCFALARLGTTADAELLAAYLDRYLPRTDCRYDQPEALGALLRVDAALGTSYAGRFVTPGGLWQGWVDAESHLREDPASTPEEQHRRADLRCDFASGWTRP</sequence>
<dbReference type="RefSeq" id="WP_358475820.1">
    <property type="nucleotide sequence ID" value="NZ_JBEZAE010000010.1"/>
</dbReference>
<keyword evidence="2" id="KW-1185">Reference proteome</keyword>
<dbReference type="EMBL" id="JBEZAE010000010">
    <property type="protein sequence ID" value="MEU7071978.1"/>
    <property type="molecule type" value="Genomic_DNA"/>
</dbReference>
<dbReference type="Proteomes" id="UP001551329">
    <property type="component" value="Unassembled WGS sequence"/>
</dbReference>